<organism evidence="9 10">
    <name type="scientific">Bathycoccus prasinos</name>
    <dbReference type="NCBI Taxonomy" id="41875"/>
    <lineage>
        <taxon>Eukaryota</taxon>
        <taxon>Viridiplantae</taxon>
        <taxon>Chlorophyta</taxon>
        <taxon>Mamiellophyceae</taxon>
        <taxon>Mamiellales</taxon>
        <taxon>Bathycoccaceae</taxon>
        <taxon>Bathycoccus</taxon>
    </lineage>
</organism>
<evidence type="ECO:0000256" key="2">
    <source>
        <dbReference type="ARBA" id="ARBA00022730"/>
    </source>
</evidence>
<keyword evidence="2" id="KW-0699">rRNA-binding</keyword>
<dbReference type="NCBIfam" id="TIGR03953">
    <property type="entry name" value="rplD_bact"/>
    <property type="match status" value="1"/>
</dbReference>
<evidence type="ECO:0000256" key="8">
    <source>
        <dbReference type="SAM" id="MobiDB-lite"/>
    </source>
</evidence>
<keyword evidence="3" id="KW-0694">RNA-binding</keyword>
<dbReference type="STRING" id="41875.K8F2D3"/>
<dbReference type="InterPro" id="IPR013005">
    <property type="entry name" value="Ribosomal_uL4-like"/>
</dbReference>
<dbReference type="GO" id="GO:1990904">
    <property type="term" value="C:ribonucleoprotein complex"/>
    <property type="evidence" value="ECO:0007669"/>
    <property type="project" value="UniProtKB-KW"/>
</dbReference>
<dbReference type="eggNOG" id="KOG1624">
    <property type="taxonomic scope" value="Eukaryota"/>
</dbReference>
<evidence type="ECO:0000256" key="4">
    <source>
        <dbReference type="ARBA" id="ARBA00022980"/>
    </source>
</evidence>
<dbReference type="RefSeq" id="XP_007512129.1">
    <property type="nucleotide sequence ID" value="XM_007512067.1"/>
</dbReference>
<evidence type="ECO:0000256" key="6">
    <source>
        <dbReference type="ARBA" id="ARBA00035208"/>
    </source>
</evidence>
<dbReference type="GO" id="GO:0006412">
    <property type="term" value="P:translation"/>
    <property type="evidence" value="ECO:0007669"/>
    <property type="project" value="InterPro"/>
</dbReference>
<proteinExistence type="inferred from homology"/>
<dbReference type="GO" id="GO:0005840">
    <property type="term" value="C:ribosome"/>
    <property type="evidence" value="ECO:0007669"/>
    <property type="project" value="UniProtKB-KW"/>
</dbReference>
<keyword evidence="10" id="KW-1185">Reference proteome</keyword>
<comment type="similarity">
    <text evidence="1">Belongs to the universal ribosomal protein uL4 family.</text>
</comment>
<dbReference type="KEGG" id="bpg:Bathy07g04650"/>
<dbReference type="GO" id="GO:0003735">
    <property type="term" value="F:structural constituent of ribosome"/>
    <property type="evidence" value="ECO:0007669"/>
    <property type="project" value="InterPro"/>
</dbReference>
<dbReference type="InterPro" id="IPR002136">
    <property type="entry name" value="Ribosomal_uL4"/>
</dbReference>
<dbReference type="EMBL" id="FO082272">
    <property type="protein sequence ID" value="CCO66217.1"/>
    <property type="molecule type" value="Genomic_DNA"/>
</dbReference>
<dbReference type="GeneID" id="19014954"/>
<evidence type="ECO:0000256" key="1">
    <source>
        <dbReference type="ARBA" id="ARBA00010528"/>
    </source>
</evidence>
<evidence type="ECO:0000256" key="5">
    <source>
        <dbReference type="ARBA" id="ARBA00023274"/>
    </source>
</evidence>
<dbReference type="HAMAP" id="MF_01328_B">
    <property type="entry name" value="Ribosomal_uL4_B"/>
    <property type="match status" value="1"/>
</dbReference>
<dbReference type="PANTHER" id="PTHR10746:SF17">
    <property type="entry name" value="LARGE RIBOSOMAL SUBUNIT PROTEIN UL4C"/>
    <property type="match status" value="1"/>
</dbReference>
<feature type="region of interest" description="Disordered" evidence="8">
    <location>
        <begin position="92"/>
        <end position="132"/>
    </location>
</feature>
<gene>
    <name evidence="9" type="ORF">Bathy07g04650</name>
</gene>
<keyword evidence="5" id="KW-0687">Ribonucleoprotein</keyword>
<dbReference type="Proteomes" id="UP000198341">
    <property type="component" value="Chromosome 7"/>
</dbReference>
<protein>
    <recommendedName>
        <fullName evidence="6">Large ribosomal subunit protein uL4c</fullName>
    </recommendedName>
    <alternativeName>
        <fullName evidence="7">50S ribosomal protein L4, chloroplastic</fullName>
    </alternativeName>
</protein>
<name>K8F2D3_9CHLO</name>
<evidence type="ECO:0000256" key="3">
    <source>
        <dbReference type="ARBA" id="ARBA00022884"/>
    </source>
</evidence>
<dbReference type="SUPFAM" id="SSF52166">
    <property type="entry name" value="Ribosomal protein L4"/>
    <property type="match status" value="1"/>
</dbReference>
<evidence type="ECO:0000313" key="9">
    <source>
        <dbReference type="EMBL" id="CCO66217.1"/>
    </source>
</evidence>
<dbReference type="Gene3D" id="3.40.1370.10">
    <property type="match status" value="1"/>
</dbReference>
<dbReference type="InterPro" id="IPR023574">
    <property type="entry name" value="Ribosomal_uL4_dom_sf"/>
</dbReference>
<evidence type="ECO:0000313" key="10">
    <source>
        <dbReference type="Proteomes" id="UP000198341"/>
    </source>
</evidence>
<dbReference type="OrthoDB" id="275876at2759"/>
<keyword evidence="4 9" id="KW-0689">Ribosomal protein</keyword>
<reference evidence="9 10" key="1">
    <citation type="submission" date="2011-10" db="EMBL/GenBank/DDBJ databases">
        <authorList>
            <person name="Genoscope - CEA"/>
        </authorList>
    </citation>
    <scope>NUCLEOTIDE SEQUENCE [LARGE SCALE GENOMIC DNA]</scope>
    <source>
        <strain evidence="9 10">RCC 1105</strain>
    </source>
</reference>
<dbReference type="AlphaFoldDB" id="K8F2D3"/>
<dbReference type="Pfam" id="PF00573">
    <property type="entry name" value="Ribosomal_L4"/>
    <property type="match status" value="1"/>
</dbReference>
<dbReference type="GO" id="GO:0019843">
    <property type="term" value="F:rRNA binding"/>
    <property type="evidence" value="ECO:0007669"/>
    <property type="project" value="UniProtKB-KW"/>
</dbReference>
<dbReference type="PANTHER" id="PTHR10746">
    <property type="entry name" value="50S RIBOSOMAL PROTEIN L4"/>
    <property type="match status" value="1"/>
</dbReference>
<sequence>MSFTASTANMQSLCASFRGQSLNNKTATSSAATTRRATPSKFCVNAASVGKVKFDGSSNGEANLDLKVARNEVAKGIVHKYVVMVRQNARRGTASTLTKSEVRGGGRKPYKQKGTGNARLGSKRSPLLPGGGVTFGPKPKDWSIKMNKKERRLAMATAIQSAASSMIVVDGINSGVTVPKSKAFQDALKSWGVNVNDEKTYVITKDAPKEVELATRNMARVVHADITKLNVYDVLNADKVVVDEAALGYLNDFYGAAGRAWA</sequence>
<evidence type="ECO:0000256" key="7">
    <source>
        <dbReference type="ARBA" id="ARBA00035387"/>
    </source>
</evidence>
<accession>K8F2D3</accession>